<keyword evidence="3" id="KW-0326">Glycosidase</keyword>
<dbReference type="Proteomes" id="UP000177629">
    <property type="component" value="Unassembled WGS sequence"/>
</dbReference>
<name>A0A1G2PK38_9BACT</name>
<dbReference type="InterPro" id="IPR004888">
    <property type="entry name" value="Glycoside_hydrolase_63"/>
</dbReference>
<dbReference type="Gene3D" id="1.50.10.10">
    <property type="match status" value="1"/>
</dbReference>
<evidence type="ECO:0000313" key="6">
    <source>
        <dbReference type="Proteomes" id="UP000177629"/>
    </source>
</evidence>
<proteinExistence type="inferred from homology"/>
<dbReference type="InterPro" id="IPR054491">
    <property type="entry name" value="MGH1-like_GH"/>
</dbReference>
<organism evidence="5 6">
    <name type="scientific">Candidatus Terrybacteria bacterium RIFCSPHIGHO2_01_FULL_48_17</name>
    <dbReference type="NCBI Taxonomy" id="1802362"/>
    <lineage>
        <taxon>Bacteria</taxon>
        <taxon>Candidatus Terryibacteriota</taxon>
    </lineage>
</organism>
<comment type="caution">
    <text evidence="5">The sequence shown here is derived from an EMBL/GenBank/DDBJ whole genome shotgun (WGS) entry which is preliminary data.</text>
</comment>
<dbReference type="AlphaFoldDB" id="A0A1G2PK38"/>
<comment type="similarity">
    <text evidence="1">Belongs to the glycosyl hydrolase 63 family.</text>
</comment>
<dbReference type="EMBL" id="MHSS01000004">
    <property type="protein sequence ID" value="OHA48690.1"/>
    <property type="molecule type" value="Genomic_DNA"/>
</dbReference>
<evidence type="ECO:0000256" key="2">
    <source>
        <dbReference type="ARBA" id="ARBA00022801"/>
    </source>
</evidence>
<reference evidence="5 6" key="1">
    <citation type="journal article" date="2016" name="Nat. Commun.">
        <title>Thousands of microbial genomes shed light on interconnected biogeochemical processes in an aquifer system.</title>
        <authorList>
            <person name="Anantharaman K."/>
            <person name="Brown C.T."/>
            <person name="Hug L.A."/>
            <person name="Sharon I."/>
            <person name="Castelle C.J."/>
            <person name="Probst A.J."/>
            <person name="Thomas B.C."/>
            <person name="Singh A."/>
            <person name="Wilkins M.J."/>
            <person name="Karaoz U."/>
            <person name="Brodie E.L."/>
            <person name="Williams K.H."/>
            <person name="Hubbard S.S."/>
            <person name="Banfield J.F."/>
        </authorList>
    </citation>
    <scope>NUCLEOTIDE SEQUENCE [LARGE SCALE GENOMIC DNA]</scope>
</reference>
<dbReference type="GO" id="GO:0006487">
    <property type="term" value="P:protein N-linked glycosylation"/>
    <property type="evidence" value="ECO:0007669"/>
    <property type="project" value="TreeGrafter"/>
</dbReference>
<accession>A0A1G2PK38</accession>
<dbReference type="InterPro" id="IPR008928">
    <property type="entry name" value="6-hairpin_glycosidase_sf"/>
</dbReference>
<feature type="domain" description="Mannosylglycerate hydrolase MGH1-like glycoside hydrolase" evidence="4">
    <location>
        <begin position="46"/>
        <end position="429"/>
    </location>
</feature>
<protein>
    <recommendedName>
        <fullName evidence="4">Mannosylglycerate hydrolase MGH1-like glycoside hydrolase domain-containing protein</fullName>
    </recommendedName>
</protein>
<dbReference type="PANTHER" id="PTHR10412">
    <property type="entry name" value="MANNOSYL-OLIGOSACCHARIDE GLUCOSIDASE"/>
    <property type="match status" value="1"/>
</dbReference>
<dbReference type="STRING" id="1802362.A2806_01025"/>
<dbReference type="GO" id="GO:0009311">
    <property type="term" value="P:oligosaccharide metabolic process"/>
    <property type="evidence" value="ECO:0007669"/>
    <property type="project" value="InterPro"/>
</dbReference>
<keyword evidence="2" id="KW-0378">Hydrolase</keyword>
<sequence>MRSFQKGEKEMNKLDRKASALLAKNRRTATHNGRTYIYTVPSPKTYPFQWFWDSCFHAMVYAALGEVEHAKNEMESLLSWQQEDGSIPHVIFWDQSKVRRFPRRWHLLESHGGISSFFPWAPKPKHTALMQPPVLAEALDRIAKAGGDPRWFAEVLPKANRYYQHLLDVRDPDRDGLISIVAPFESGLDYSPAYDPVLNLKPNSPLFVLAFAPRIVTLSNKIRFGNDIPRILAKGRFHVEDVFVNGLLAHNLQILAELNKQAGNPYEHWIASALKTSESLLGKCYDKERRAFFNLSGRNERRFPVLSIHCFIPLLAPYMPVQIARDVIEAHLLNDKEFWPPYPVPSVSMSESSFTAAPRYFLRGDLIWRGGSWVNTNRYCAIILERYGYNGQADFLRRKTRMAFLQNNFREYCNPITGEGYGAENFGWSTLVVDM</sequence>
<gene>
    <name evidence="5" type="ORF">A2806_01025</name>
</gene>
<evidence type="ECO:0000313" key="5">
    <source>
        <dbReference type="EMBL" id="OHA48690.1"/>
    </source>
</evidence>
<dbReference type="PANTHER" id="PTHR10412:SF11">
    <property type="entry name" value="MANNOSYL-OLIGOSACCHARIDE GLUCOSIDASE"/>
    <property type="match status" value="1"/>
</dbReference>
<evidence type="ECO:0000256" key="1">
    <source>
        <dbReference type="ARBA" id="ARBA00010833"/>
    </source>
</evidence>
<dbReference type="Pfam" id="PF22422">
    <property type="entry name" value="MGH1-like_GH"/>
    <property type="match status" value="1"/>
</dbReference>
<evidence type="ECO:0000259" key="4">
    <source>
        <dbReference type="Pfam" id="PF22422"/>
    </source>
</evidence>
<dbReference type="SUPFAM" id="SSF48208">
    <property type="entry name" value="Six-hairpin glycosidases"/>
    <property type="match status" value="1"/>
</dbReference>
<dbReference type="GO" id="GO:0004573">
    <property type="term" value="F:Glc3Man9GlcNAc2 oligosaccharide glucosidase activity"/>
    <property type="evidence" value="ECO:0007669"/>
    <property type="project" value="InterPro"/>
</dbReference>
<dbReference type="InterPro" id="IPR012341">
    <property type="entry name" value="6hp_glycosidase-like_sf"/>
</dbReference>
<evidence type="ECO:0000256" key="3">
    <source>
        <dbReference type="ARBA" id="ARBA00023295"/>
    </source>
</evidence>